<proteinExistence type="predicted"/>
<dbReference type="Gene3D" id="3.40.50.300">
    <property type="entry name" value="P-loop containing nucleotide triphosphate hydrolases"/>
    <property type="match status" value="1"/>
</dbReference>
<dbReference type="InterPro" id="IPR013767">
    <property type="entry name" value="PAS_fold"/>
</dbReference>
<gene>
    <name evidence="8" type="ORF">LJD61_17180</name>
</gene>
<dbReference type="InterPro" id="IPR035965">
    <property type="entry name" value="PAS-like_dom_sf"/>
</dbReference>
<dbReference type="CDD" id="cd00009">
    <property type="entry name" value="AAA"/>
    <property type="match status" value="1"/>
</dbReference>
<evidence type="ECO:0000313" key="9">
    <source>
        <dbReference type="Proteomes" id="UP001651880"/>
    </source>
</evidence>
<dbReference type="PROSITE" id="PS00676">
    <property type="entry name" value="SIGMA54_INTERACT_2"/>
    <property type="match status" value="1"/>
</dbReference>
<reference evidence="8 9" key="1">
    <citation type="submission" date="2021-10" db="EMBL/GenBank/DDBJ databases">
        <title>Lutispora strain m25 sp. nov., a thermophilic, non-spore-forming bacterium isolated from a lab-scale methanogenic bioreactor digesting anaerobic sludge.</title>
        <authorList>
            <person name="El Houari A."/>
            <person name="Mcdonald J."/>
        </authorList>
    </citation>
    <scope>NUCLEOTIDE SEQUENCE [LARGE SCALE GENOMIC DNA]</scope>
    <source>
        <strain evidence="9">m25</strain>
    </source>
</reference>
<dbReference type="SUPFAM" id="SSF46689">
    <property type="entry name" value="Homeodomain-like"/>
    <property type="match status" value="1"/>
</dbReference>
<evidence type="ECO:0000259" key="7">
    <source>
        <dbReference type="PROSITE" id="PS50097"/>
    </source>
</evidence>
<keyword evidence="5" id="KW-0804">Transcription</keyword>
<dbReference type="InterPro" id="IPR002197">
    <property type="entry name" value="HTH_Fis"/>
</dbReference>
<dbReference type="EMBL" id="JAJEKE010000020">
    <property type="protein sequence ID" value="MCQ1531262.1"/>
    <property type="molecule type" value="Genomic_DNA"/>
</dbReference>
<dbReference type="PROSITE" id="PS00688">
    <property type="entry name" value="SIGMA54_INTERACT_3"/>
    <property type="match status" value="1"/>
</dbReference>
<keyword evidence="4" id="KW-0238">DNA-binding</keyword>
<dbReference type="InterPro" id="IPR025943">
    <property type="entry name" value="Sigma_54_int_dom_ATP-bd_2"/>
</dbReference>
<dbReference type="Pfam" id="PF02954">
    <property type="entry name" value="HTH_8"/>
    <property type="match status" value="1"/>
</dbReference>
<evidence type="ECO:0000259" key="6">
    <source>
        <dbReference type="PROSITE" id="PS50045"/>
    </source>
</evidence>
<dbReference type="Gene3D" id="3.30.450.20">
    <property type="entry name" value="PAS domain"/>
    <property type="match status" value="1"/>
</dbReference>
<dbReference type="InterPro" id="IPR002078">
    <property type="entry name" value="Sigma_54_int"/>
</dbReference>
<dbReference type="SMART" id="SM00382">
    <property type="entry name" value="AAA"/>
    <property type="match status" value="1"/>
</dbReference>
<dbReference type="InterPro" id="IPR058031">
    <property type="entry name" value="AAA_lid_NorR"/>
</dbReference>
<evidence type="ECO:0000256" key="2">
    <source>
        <dbReference type="ARBA" id="ARBA00022840"/>
    </source>
</evidence>
<dbReference type="InterPro" id="IPR000014">
    <property type="entry name" value="PAS"/>
</dbReference>
<keyword evidence="3" id="KW-0805">Transcription regulation</keyword>
<dbReference type="PANTHER" id="PTHR32071">
    <property type="entry name" value="TRANSCRIPTIONAL REGULATORY PROTEIN"/>
    <property type="match status" value="1"/>
</dbReference>
<accession>A0ABT1NJ84</accession>
<dbReference type="InterPro" id="IPR025662">
    <property type="entry name" value="Sigma_54_int_dom_ATP-bd_1"/>
</dbReference>
<evidence type="ECO:0000256" key="5">
    <source>
        <dbReference type="ARBA" id="ARBA00023163"/>
    </source>
</evidence>
<evidence type="ECO:0000256" key="3">
    <source>
        <dbReference type="ARBA" id="ARBA00023015"/>
    </source>
</evidence>
<dbReference type="Gene3D" id="1.10.10.60">
    <property type="entry name" value="Homeodomain-like"/>
    <property type="match status" value="1"/>
</dbReference>
<dbReference type="InterPro" id="IPR025944">
    <property type="entry name" value="Sigma_54_int_dom_CS"/>
</dbReference>
<evidence type="ECO:0000256" key="1">
    <source>
        <dbReference type="ARBA" id="ARBA00022741"/>
    </source>
</evidence>
<dbReference type="PROSITE" id="PS00675">
    <property type="entry name" value="SIGMA54_INTERACT_1"/>
    <property type="match status" value="1"/>
</dbReference>
<sequence length="575" mass="65941">MSRNYYSNICTLIDRLSEGILILDSESRIIANNKFMEIFDIKKEEVPNILQKLDGYCLDEILSSSGNVDRNIYVKDRKIKVEKLVMKASEQYEYSMLIFKDREDIEDSISQINELKHSLDVMKDILDNAYQGMVLVDEDGRILKWNYEKLLGIKERDALGKPVEKVIENTRLHIVVKTGKKELCDIQRIQGHNMIASRIPVIKDGKTIGALGTVLFRDIEEVKTLAKKLEVLENTVGKYKGEISKMYRARYSFDDIITQNEKMLKLKEIARKAAELNSTIMIRGESGTGKEYFAHAIHNASLRKYEPFIRINCAAIPHELLESELFGYEGGAFTGAKKEGKLGKFELANGGTILLDEISSMPYSMQSKLLRVLEEREFERIGGNTRIKADVRIIASTNENLEGAVREGRFRQDLFYRLNVVEIDIPPLRNRLDDIRILSEYILNELVQKMGFPYKTITDKANLVLRLYDWPGNVRELRNVLERAANISFGNTINPEHLPDYITNRFRGDDYNEKACLLKAKVAETEINAIMEALRLTNGNRTDAAKYLGIHRTALYKKMDNYGINVKSIPNTDRL</sequence>
<name>A0ABT1NJ84_9FIRM</name>
<feature type="domain" description="BTB" evidence="7">
    <location>
        <begin position="68"/>
        <end position="138"/>
    </location>
</feature>
<dbReference type="RefSeq" id="WP_255228790.1">
    <property type="nucleotide sequence ID" value="NZ_JAJEKE010000020.1"/>
</dbReference>
<dbReference type="InterPro" id="IPR000210">
    <property type="entry name" value="BTB/POZ_dom"/>
</dbReference>
<keyword evidence="9" id="KW-1185">Reference proteome</keyword>
<evidence type="ECO:0000256" key="4">
    <source>
        <dbReference type="ARBA" id="ARBA00023125"/>
    </source>
</evidence>
<feature type="domain" description="Sigma-54 factor interaction" evidence="6">
    <location>
        <begin position="256"/>
        <end position="486"/>
    </location>
</feature>
<dbReference type="SUPFAM" id="SSF55785">
    <property type="entry name" value="PYP-like sensor domain (PAS domain)"/>
    <property type="match status" value="1"/>
</dbReference>
<dbReference type="PRINTS" id="PR01590">
    <property type="entry name" value="HTHFIS"/>
</dbReference>
<dbReference type="Pfam" id="PF00158">
    <property type="entry name" value="Sigma54_activat"/>
    <property type="match status" value="1"/>
</dbReference>
<dbReference type="CDD" id="cd00130">
    <property type="entry name" value="PAS"/>
    <property type="match status" value="1"/>
</dbReference>
<comment type="caution">
    <text evidence="8">The sequence shown here is derived from an EMBL/GenBank/DDBJ whole genome shotgun (WGS) entry which is preliminary data.</text>
</comment>
<dbReference type="PROSITE" id="PS50097">
    <property type="entry name" value="BTB"/>
    <property type="match status" value="1"/>
</dbReference>
<organism evidence="8 9">
    <name type="scientific">Lutispora saccharofermentans</name>
    <dbReference type="NCBI Taxonomy" id="3024236"/>
    <lineage>
        <taxon>Bacteria</taxon>
        <taxon>Bacillati</taxon>
        <taxon>Bacillota</taxon>
        <taxon>Clostridia</taxon>
        <taxon>Lutisporales</taxon>
        <taxon>Lutisporaceae</taxon>
        <taxon>Lutispora</taxon>
    </lineage>
</organism>
<dbReference type="PANTHER" id="PTHR32071:SF57">
    <property type="entry name" value="C4-DICARBOXYLATE TRANSPORT TRANSCRIPTIONAL REGULATORY PROTEIN DCTD"/>
    <property type="match status" value="1"/>
</dbReference>
<dbReference type="InterPro" id="IPR009057">
    <property type="entry name" value="Homeodomain-like_sf"/>
</dbReference>
<keyword evidence="2" id="KW-0067">ATP-binding</keyword>
<dbReference type="PROSITE" id="PS50045">
    <property type="entry name" value="SIGMA54_INTERACT_4"/>
    <property type="match status" value="1"/>
</dbReference>
<dbReference type="Proteomes" id="UP001651880">
    <property type="component" value="Unassembled WGS sequence"/>
</dbReference>
<dbReference type="Pfam" id="PF25601">
    <property type="entry name" value="AAA_lid_14"/>
    <property type="match status" value="1"/>
</dbReference>
<dbReference type="InterPro" id="IPR003593">
    <property type="entry name" value="AAA+_ATPase"/>
</dbReference>
<dbReference type="InterPro" id="IPR027417">
    <property type="entry name" value="P-loop_NTPase"/>
</dbReference>
<dbReference type="Pfam" id="PF00989">
    <property type="entry name" value="PAS"/>
    <property type="match status" value="1"/>
</dbReference>
<evidence type="ECO:0000313" key="8">
    <source>
        <dbReference type="EMBL" id="MCQ1531262.1"/>
    </source>
</evidence>
<dbReference type="NCBIfam" id="TIGR00229">
    <property type="entry name" value="sensory_box"/>
    <property type="match status" value="1"/>
</dbReference>
<keyword evidence="1" id="KW-0547">Nucleotide-binding</keyword>
<dbReference type="SUPFAM" id="SSF52540">
    <property type="entry name" value="P-loop containing nucleoside triphosphate hydrolases"/>
    <property type="match status" value="1"/>
</dbReference>
<protein>
    <submittedName>
        <fullName evidence="8">Sigma 54-interacting transcriptional regulator</fullName>
    </submittedName>
</protein>
<dbReference type="Gene3D" id="1.10.8.60">
    <property type="match status" value="1"/>
</dbReference>